<dbReference type="SUPFAM" id="SSF56935">
    <property type="entry name" value="Porins"/>
    <property type="match status" value="1"/>
</dbReference>
<accession>A0A147I9B7</accession>
<evidence type="ECO:0000256" key="7">
    <source>
        <dbReference type="SAM" id="SignalP"/>
    </source>
</evidence>
<dbReference type="Pfam" id="PF25183">
    <property type="entry name" value="OMP_b-brl_4"/>
    <property type="match status" value="2"/>
</dbReference>
<dbReference type="PANTHER" id="PTHR30069:SF46">
    <property type="entry name" value="OAR PROTEIN"/>
    <property type="match status" value="1"/>
</dbReference>
<dbReference type="InterPro" id="IPR057601">
    <property type="entry name" value="Oar-like_b-barrel"/>
</dbReference>
<dbReference type="GO" id="GO:0044718">
    <property type="term" value="P:siderophore transmembrane transport"/>
    <property type="evidence" value="ECO:0007669"/>
    <property type="project" value="TreeGrafter"/>
</dbReference>
<evidence type="ECO:0000313" key="9">
    <source>
        <dbReference type="EMBL" id="KTT76134.1"/>
    </source>
</evidence>
<dbReference type="InterPro" id="IPR036942">
    <property type="entry name" value="Beta-barrel_TonB_sf"/>
</dbReference>
<evidence type="ECO:0000256" key="5">
    <source>
        <dbReference type="ARBA" id="ARBA00023136"/>
    </source>
</evidence>
<dbReference type="GO" id="GO:0009279">
    <property type="term" value="C:cell outer membrane"/>
    <property type="evidence" value="ECO:0007669"/>
    <property type="project" value="UniProtKB-SubCell"/>
</dbReference>
<reference evidence="9 10" key="1">
    <citation type="journal article" date="2016" name="Front. Microbiol.">
        <title>Genomic Resource of Rice Seed Associated Bacteria.</title>
        <authorList>
            <person name="Midha S."/>
            <person name="Bansal K."/>
            <person name="Sharma S."/>
            <person name="Kumar N."/>
            <person name="Patil P.P."/>
            <person name="Chaudhry V."/>
            <person name="Patil P.B."/>
        </authorList>
    </citation>
    <scope>NUCLEOTIDE SEQUENCE [LARGE SCALE GENOMIC DNA]</scope>
    <source>
        <strain evidence="9 10">NS334</strain>
    </source>
</reference>
<dbReference type="Proteomes" id="UP000074310">
    <property type="component" value="Unassembled WGS sequence"/>
</dbReference>
<comment type="caution">
    <text evidence="9">The sequence shown here is derived from an EMBL/GenBank/DDBJ whole genome shotgun (WGS) entry which is preliminary data.</text>
</comment>
<dbReference type="PANTHER" id="PTHR30069">
    <property type="entry name" value="TONB-DEPENDENT OUTER MEMBRANE RECEPTOR"/>
    <property type="match status" value="1"/>
</dbReference>
<comment type="subcellular location">
    <subcellularLocation>
        <location evidence="1">Cell outer membrane</location>
        <topology evidence="1">Multi-pass membrane protein</topology>
    </subcellularLocation>
</comment>
<dbReference type="RefSeq" id="WP_058754239.1">
    <property type="nucleotide sequence ID" value="NZ_LDTB01000004.1"/>
</dbReference>
<dbReference type="InterPro" id="IPR037066">
    <property type="entry name" value="Plug_dom_sf"/>
</dbReference>
<feature type="signal peptide" evidence="7">
    <location>
        <begin position="1"/>
        <end position="22"/>
    </location>
</feature>
<dbReference type="Gene3D" id="2.170.130.10">
    <property type="entry name" value="TonB-dependent receptor, plug domain"/>
    <property type="match status" value="1"/>
</dbReference>
<keyword evidence="6" id="KW-0998">Cell outer membrane</keyword>
<dbReference type="InterPro" id="IPR039426">
    <property type="entry name" value="TonB-dep_rcpt-like"/>
</dbReference>
<evidence type="ECO:0000313" key="10">
    <source>
        <dbReference type="Proteomes" id="UP000074310"/>
    </source>
</evidence>
<dbReference type="AlphaFoldDB" id="A0A147I9B7"/>
<dbReference type="OrthoDB" id="9768147at2"/>
<keyword evidence="7" id="KW-0732">Signal</keyword>
<dbReference type="PATRIC" id="fig|869719.3.peg.1999"/>
<keyword evidence="4" id="KW-0812">Transmembrane</keyword>
<keyword evidence="9" id="KW-0675">Receptor</keyword>
<keyword evidence="10" id="KW-1185">Reference proteome</keyword>
<proteinExistence type="predicted"/>
<feature type="domain" description="TonB-dependent transporter Oar-like beta-barrel" evidence="8">
    <location>
        <begin position="243"/>
        <end position="314"/>
    </location>
</feature>
<name>A0A147I9B7_9SPHN</name>
<evidence type="ECO:0000259" key="8">
    <source>
        <dbReference type="Pfam" id="PF25183"/>
    </source>
</evidence>
<protein>
    <submittedName>
        <fullName evidence="9">TonB-dependent receptor</fullName>
    </submittedName>
</protein>
<gene>
    <name evidence="9" type="ORF">NS334_01640</name>
</gene>
<organism evidence="9 10">
    <name type="scientific">Sphingomonas endophytica</name>
    <dbReference type="NCBI Taxonomy" id="869719"/>
    <lineage>
        <taxon>Bacteria</taxon>
        <taxon>Pseudomonadati</taxon>
        <taxon>Pseudomonadota</taxon>
        <taxon>Alphaproteobacteria</taxon>
        <taxon>Sphingomonadales</taxon>
        <taxon>Sphingomonadaceae</taxon>
        <taxon>Sphingomonas</taxon>
    </lineage>
</organism>
<evidence type="ECO:0000256" key="6">
    <source>
        <dbReference type="ARBA" id="ARBA00023237"/>
    </source>
</evidence>
<feature type="chain" id="PRO_5007548418" evidence="7">
    <location>
        <begin position="23"/>
        <end position="1133"/>
    </location>
</feature>
<evidence type="ECO:0000256" key="1">
    <source>
        <dbReference type="ARBA" id="ARBA00004571"/>
    </source>
</evidence>
<dbReference type="GO" id="GO:0015344">
    <property type="term" value="F:siderophore uptake transmembrane transporter activity"/>
    <property type="evidence" value="ECO:0007669"/>
    <property type="project" value="TreeGrafter"/>
</dbReference>
<dbReference type="InterPro" id="IPR008969">
    <property type="entry name" value="CarboxyPept-like_regulatory"/>
</dbReference>
<keyword evidence="3" id="KW-1134">Transmembrane beta strand</keyword>
<dbReference type="EMBL" id="LDTB01000004">
    <property type="protein sequence ID" value="KTT76134.1"/>
    <property type="molecule type" value="Genomic_DNA"/>
</dbReference>
<keyword evidence="2" id="KW-0813">Transport</keyword>
<dbReference type="Gene3D" id="2.60.40.1120">
    <property type="entry name" value="Carboxypeptidase-like, regulatory domain"/>
    <property type="match status" value="1"/>
</dbReference>
<evidence type="ECO:0000256" key="2">
    <source>
        <dbReference type="ARBA" id="ARBA00022448"/>
    </source>
</evidence>
<dbReference type="Gene3D" id="2.40.170.20">
    <property type="entry name" value="TonB-dependent receptor, beta-barrel domain"/>
    <property type="match status" value="1"/>
</dbReference>
<evidence type="ECO:0000256" key="3">
    <source>
        <dbReference type="ARBA" id="ARBA00022452"/>
    </source>
</evidence>
<keyword evidence="5" id="KW-0472">Membrane</keyword>
<feature type="domain" description="TonB-dependent transporter Oar-like beta-barrel" evidence="8">
    <location>
        <begin position="327"/>
        <end position="1052"/>
    </location>
</feature>
<dbReference type="Pfam" id="PF13620">
    <property type="entry name" value="CarboxypepD_reg"/>
    <property type="match status" value="1"/>
</dbReference>
<sequence>MRNNLFVGVAAVALIMPVAAAAQETTSAIRGSVTANGAPVAGASVTILNVPTGGTSTVTTDAGGSFNATGLRVGGPYTVTVTAPGYASTQVTDIETVVAQSFELPIELTAETAGGGDIVVTASRLPNARNLSQGPANVLSAAQIASVASVNRDVRDLMRRDPFARLDYSEGSGRAVSFAGQNARYNRFSIDGVPVTDNFGLNPDGLPTRRSPVPFDAIGQFQTKVAPYDVREGNFQGGAINAILKSGTNEFHGTGFYAYSSDELTGKRTKAGPGVPTGRVTIPNFKYENYGAELSGPIIKDKLFFMVAGERVRAGTPIVEGTPGNNAGTVIPNITDAAVQQIQQIAQSRYGYNTGGILNNSDDRDDRLVAKLDANLSDTQRASVTYMYTKDQIRFNQNTQVGPASSTGNAPGLGLESNGYVGSNRLHAGVVQLNSDWSDEFSTEVRGFYKDYKRGQDPILGRGFAQFQVCTAAQSDRGSFGTGGSTATGIDLSTNCANGSGVVSFGPDISRQSNELTSRTWGGTVQARLTRDDHDLRIFGEMSDTKIVNLFVQRTAGDYYFDSIADFQAGNAQRLRYQNAIPSLNPIDAAARFQYQSYAFGIQDNWRISDLLTLSYGMRYDMYGGHGRPALNQNFVNRYGFTNQEYISGKGVFQPRVGFDFKATPQLTFRGGIGIFSGGSPDVYISNSYSNTGFLTNSIDVTQANNGSYSVGTGGQILTNVNGTTIPTAANDLVKNATTATGAPTNALARDFRLPSQWRGTLSADYDSDFGGFLGGGWHLGADFLWSEVRDQVYFADYRVTPTALKTPDGRVRYQSVTTFGDRFQDIVLTNTSQGRAYIGVARFDKSFDNWLNISASYTYQDVKDKTPATSSTAGSNYGNGAFFDGSGTTYGVSNDQVRHFIKYGATFDHAFFGDYKTNVAIFGETRIGKPYSYTMQDTSSNRSPIFGNVGTQSRYLLYVPTSTTDALVSYGDTVVNGVVTQTAAQTAQNLDALINSSGLSKFRGKIAPRNAFNSPWFTKVDLHVSQEIPTGLGGSRITLFADVENVGNLINKNWGQIREYAFPYTTAAIRVQCLQAPVATGTAPTSAQTTQNTGQACAQYRYTAPSVAPGQQNVISSRQSLYSVRVGARFTF</sequence>
<dbReference type="SUPFAM" id="SSF49464">
    <property type="entry name" value="Carboxypeptidase regulatory domain-like"/>
    <property type="match status" value="1"/>
</dbReference>
<evidence type="ECO:0000256" key="4">
    <source>
        <dbReference type="ARBA" id="ARBA00022692"/>
    </source>
</evidence>